<dbReference type="Pfam" id="PF16189">
    <property type="entry name" value="Creatinase_N_2"/>
    <property type="match status" value="1"/>
</dbReference>
<dbReference type="PANTHER" id="PTHR43763">
    <property type="entry name" value="XAA-PRO AMINOPEPTIDASE 1"/>
    <property type="match status" value="1"/>
</dbReference>
<dbReference type="Gene3D" id="3.40.350.10">
    <property type="entry name" value="Creatinase/prolidase N-terminal domain"/>
    <property type="match status" value="2"/>
</dbReference>
<dbReference type="Proteomes" id="UP001431963">
    <property type="component" value="Unassembled WGS sequence"/>
</dbReference>
<dbReference type="Pfam" id="PF00557">
    <property type="entry name" value="Peptidase_M24"/>
    <property type="match status" value="1"/>
</dbReference>
<dbReference type="InterPro" id="IPR029149">
    <property type="entry name" value="Creatin/AminoP/Spt16_N"/>
</dbReference>
<evidence type="ECO:0000256" key="1">
    <source>
        <dbReference type="ARBA" id="ARBA00008766"/>
    </source>
</evidence>
<comment type="caution">
    <text evidence="7">The sequence shown here is derived from an EMBL/GenBank/DDBJ whole genome shotgun (WGS) entry which is preliminary data.</text>
</comment>
<reference evidence="7" key="1">
    <citation type="submission" date="2024-02" db="EMBL/GenBank/DDBJ databases">
        <title>Genome sequences of strain Gemmobacter sp. JM10B15.</title>
        <authorList>
            <person name="Zhang M."/>
        </authorList>
    </citation>
    <scope>NUCLEOTIDE SEQUENCE</scope>
    <source>
        <strain evidence="7">JM10B15</strain>
    </source>
</reference>
<keyword evidence="7" id="KW-0031">Aminopeptidase</keyword>
<keyword evidence="7" id="KW-0645">Protease</keyword>
<keyword evidence="8" id="KW-1185">Reference proteome</keyword>
<organism evidence="7 8">
    <name type="scientific">Gemmobacter denitrificans</name>
    <dbReference type="NCBI Taxonomy" id="3123040"/>
    <lineage>
        <taxon>Bacteria</taxon>
        <taxon>Pseudomonadati</taxon>
        <taxon>Pseudomonadota</taxon>
        <taxon>Alphaproteobacteria</taxon>
        <taxon>Rhodobacterales</taxon>
        <taxon>Paracoccaceae</taxon>
        <taxon>Gemmobacter</taxon>
    </lineage>
</organism>
<dbReference type="EMBL" id="JBALHR010000015">
    <property type="protein sequence ID" value="MEH7830014.1"/>
    <property type="molecule type" value="Genomic_DNA"/>
</dbReference>
<dbReference type="SUPFAM" id="SSF55920">
    <property type="entry name" value="Creatinase/aminopeptidase"/>
    <property type="match status" value="1"/>
</dbReference>
<evidence type="ECO:0000256" key="2">
    <source>
        <dbReference type="ARBA" id="ARBA00022723"/>
    </source>
</evidence>
<dbReference type="PANTHER" id="PTHR43763:SF6">
    <property type="entry name" value="XAA-PRO AMINOPEPTIDASE 1"/>
    <property type="match status" value="1"/>
</dbReference>
<keyword evidence="2" id="KW-0479">Metal-binding</keyword>
<evidence type="ECO:0000259" key="6">
    <source>
        <dbReference type="Pfam" id="PF16188"/>
    </source>
</evidence>
<dbReference type="CDD" id="cd01085">
    <property type="entry name" value="APP"/>
    <property type="match status" value="1"/>
</dbReference>
<feature type="domain" description="Peptidase M24" evidence="4">
    <location>
        <begin position="310"/>
        <end position="517"/>
    </location>
</feature>
<dbReference type="InterPro" id="IPR000994">
    <property type="entry name" value="Pept_M24"/>
</dbReference>
<dbReference type="EC" id="3.4.11.-" evidence="7"/>
<dbReference type="SUPFAM" id="SSF53092">
    <property type="entry name" value="Creatinase/prolidase N-terminal domain"/>
    <property type="match status" value="1"/>
</dbReference>
<dbReference type="Pfam" id="PF16188">
    <property type="entry name" value="Peptidase_M24_C"/>
    <property type="match status" value="1"/>
</dbReference>
<accession>A0ABU8BZ83</accession>
<dbReference type="RefSeq" id="WP_335425040.1">
    <property type="nucleotide sequence ID" value="NZ_JBALHR010000015.1"/>
</dbReference>
<feature type="domain" description="Creatinase N-terminal" evidence="5">
    <location>
        <begin position="10"/>
        <end position="129"/>
    </location>
</feature>
<sequence>MPSECLNPIALLRAQMRLQGVDALIVPRFDAHQGEDVAPCDARLAWLTGFSGSAGFAIVTPETVEMFVDGRYTVQAAQECQGAEFRFHHLVQDAPDRWLAAANPAWNVGYDAMLLPPSWAERFRAGLDDRLRAMDGNAVDAVWHDRPAPPNAPIRPFPLQLAGRSPLEKRADLMRALAEAGADLLIETQPDNIGWFLNLRGGDFAHVPAARSFLVIRDDGHGKLFVDPCQMTDELVDVLPRWISVRPIGSFLAEAEAQVSAEQTVLLDPDFTPDAVVRLVDQAQARQLRRISPLTMAKAIKNPVERAGTRACHLHDGVALTEFCAQIEQMLPTTELAAEDLILSLRRRNDGFLMTSFRTISAAGANAAMCHYAASPDSNAPIRGGTTYLLDSGGQYESGTTDATRCLAFGPVSPAYRKAYTAVFKAFHALMTLRFPEGTKGHHIDAICRRPLWDLGMDYDHGTGHGVGHSLSVHERPLRIGKEVNDVNIAAGMILTVEPGHYVAGEYGIRIENQVEVVQCPDGFLEFSNLTLVPIQHDMLDLGSLSPDQIGWLIDYNQTIRATLGPLLSPAALAWVERNAAILPTPHRLTPLRQELTKV</sequence>
<protein>
    <submittedName>
        <fullName evidence="7">Aminopeptidase P family protein</fullName>
        <ecNumber evidence="7">3.4.11.-</ecNumber>
    </submittedName>
</protein>
<comment type="similarity">
    <text evidence="1">Belongs to the peptidase M24B family.</text>
</comment>
<evidence type="ECO:0000259" key="5">
    <source>
        <dbReference type="Pfam" id="PF01321"/>
    </source>
</evidence>
<evidence type="ECO:0000256" key="3">
    <source>
        <dbReference type="ARBA" id="ARBA00022801"/>
    </source>
</evidence>
<dbReference type="InterPro" id="IPR032416">
    <property type="entry name" value="Peptidase_M24_C"/>
</dbReference>
<feature type="domain" description="Peptidase M24 C-terminal" evidence="6">
    <location>
        <begin position="523"/>
        <end position="581"/>
    </location>
</feature>
<dbReference type="InterPro" id="IPR036005">
    <property type="entry name" value="Creatinase/aminopeptidase-like"/>
</dbReference>
<gene>
    <name evidence="7" type="ORF">V6590_17825</name>
</gene>
<evidence type="ECO:0000313" key="8">
    <source>
        <dbReference type="Proteomes" id="UP001431963"/>
    </source>
</evidence>
<dbReference type="Gene3D" id="3.90.230.10">
    <property type="entry name" value="Creatinase/methionine aminopeptidase superfamily"/>
    <property type="match status" value="1"/>
</dbReference>
<dbReference type="GO" id="GO:0004177">
    <property type="term" value="F:aminopeptidase activity"/>
    <property type="evidence" value="ECO:0007669"/>
    <property type="project" value="UniProtKB-KW"/>
</dbReference>
<name>A0ABU8BZ83_9RHOB</name>
<keyword evidence="3 7" id="KW-0378">Hydrolase</keyword>
<dbReference type="InterPro" id="IPR050422">
    <property type="entry name" value="X-Pro_aminopeptidase_P"/>
</dbReference>
<evidence type="ECO:0000313" key="7">
    <source>
        <dbReference type="EMBL" id="MEH7830014.1"/>
    </source>
</evidence>
<evidence type="ECO:0000259" key="4">
    <source>
        <dbReference type="Pfam" id="PF00557"/>
    </source>
</evidence>
<dbReference type="InterPro" id="IPR000587">
    <property type="entry name" value="Creatinase_N"/>
</dbReference>
<proteinExistence type="inferred from homology"/>
<dbReference type="InterPro" id="IPR033740">
    <property type="entry name" value="Pept_M24B"/>
</dbReference>
<dbReference type="Pfam" id="PF01321">
    <property type="entry name" value="Creatinase_N"/>
    <property type="match status" value="1"/>
</dbReference>